<dbReference type="CDD" id="cd00413">
    <property type="entry name" value="Glyco_hydrolase_16"/>
    <property type="match status" value="1"/>
</dbReference>
<evidence type="ECO:0000259" key="2">
    <source>
        <dbReference type="PROSITE" id="PS51762"/>
    </source>
</evidence>
<evidence type="ECO:0000313" key="3">
    <source>
        <dbReference type="EMBL" id="KAJ9154854.1"/>
    </source>
</evidence>
<dbReference type="EMBL" id="JANBVO010000004">
    <property type="protein sequence ID" value="KAJ9154854.1"/>
    <property type="molecule type" value="Genomic_DNA"/>
</dbReference>
<feature type="domain" description="GH16" evidence="2">
    <location>
        <begin position="64"/>
        <end position="308"/>
    </location>
</feature>
<dbReference type="PANTHER" id="PTHR38121:SF5">
    <property type="entry name" value="GH16 DOMAIN-CONTAINING PROTEIN"/>
    <property type="match status" value="1"/>
</dbReference>
<keyword evidence="3" id="KW-0378">Hydrolase</keyword>
<dbReference type="SUPFAM" id="SSF49899">
    <property type="entry name" value="Concanavalin A-like lectins/glucanases"/>
    <property type="match status" value="1"/>
</dbReference>
<feature type="signal peptide" evidence="1">
    <location>
        <begin position="1"/>
        <end position="39"/>
    </location>
</feature>
<dbReference type="Proteomes" id="UP001174694">
    <property type="component" value="Unassembled WGS sequence"/>
</dbReference>
<accession>A0AA38VV20</accession>
<dbReference type="GO" id="GO:0004553">
    <property type="term" value="F:hydrolase activity, hydrolyzing O-glycosyl compounds"/>
    <property type="evidence" value="ECO:0007669"/>
    <property type="project" value="InterPro"/>
</dbReference>
<dbReference type="Pfam" id="PF00722">
    <property type="entry name" value="Glyco_hydro_16"/>
    <property type="match status" value="1"/>
</dbReference>
<evidence type="ECO:0000256" key="1">
    <source>
        <dbReference type="SAM" id="SignalP"/>
    </source>
</evidence>
<gene>
    <name evidence="3" type="ORF">NKR23_g2225</name>
</gene>
<evidence type="ECO:0000313" key="4">
    <source>
        <dbReference type="Proteomes" id="UP001174694"/>
    </source>
</evidence>
<proteinExistence type="predicted"/>
<protein>
    <submittedName>
        <fullName evidence="3">Glycoside hydrolase, family 16</fullName>
    </submittedName>
</protein>
<reference evidence="3" key="1">
    <citation type="submission" date="2022-07" db="EMBL/GenBank/DDBJ databases">
        <title>Fungi with potential for degradation of polypropylene.</title>
        <authorList>
            <person name="Gostincar C."/>
        </authorList>
    </citation>
    <scope>NUCLEOTIDE SEQUENCE</scope>
    <source>
        <strain evidence="3">EXF-13308</strain>
    </source>
</reference>
<dbReference type="InterPro" id="IPR000757">
    <property type="entry name" value="Beta-glucanase-like"/>
</dbReference>
<feature type="chain" id="PRO_5041214507" evidence="1">
    <location>
        <begin position="40"/>
        <end position="390"/>
    </location>
</feature>
<keyword evidence="4" id="KW-1185">Reference proteome</keyword>
<organism evidence="3 4">
    <name type="scientific">Pleurostoma richardsiae</name>
    <dbReference type="NCBI Taxonomy" id="41990"/>
    <lineage>
        <taxon>Eukaryota</taxon>
        <taxon>Fungi</taxon>
        <taxon>Dikarya</taxon>
        <taxon>Ascomycota</taxon>
        <taxon>Pezizomycotina</taxon>
        <taxon>Sordariomycetes</taxon>
        <taxon>Sordariomycetidae</taxon>
        <taxon>Calosphaeriales</taxon>
        <taxon>Pleurostomataceae</taxon>
        <taxon>Pleurostoma</taxon>
    </lineage>
</organism>
<comment type="caution">
    <text evidence="3">The sequence shown here is derived from an EMBL/GenBank/DDBJ whole genome shotgun (WGS) entry which is preliminary data.</text>
</comment>
<dbReference type="Gene3D" id="2.60.120.200">
    <property type="match status" value="1"/>
</dbReference>
<sequence length="390" mass="42472">MAAMFTASGAILAWSLSSRVTRRALTLLLLSLLGISVHADCECGYAVTDDRGDSRHVFTDLIESDFAALPDISINTDWARQAFNMTATTARGKFGEMFTVEDVSTSTHSGTANTGVGAANNVEDAGLQLVVRATQVDDMIPAAEIDTTRLDVWWGTFRASMKLTAVSGTCAAFFWYYNDTEEIDMEFLSKDFRPSNNSYPVNLVLQSRQSVQSGYNAQMTGNFVKAYLPFDPTTDFHEYRFDLLPGRVLFYADDKLLAQMNGSAVPTDAGHLVLQHWSNGNPLWSGGPPVKDAVMNVKYVKAYFNSSRVGRIGDWARRCKDPSALGAVCSIPSISASDSNATNWFFSGQANMTNNQTVSGQQNTGSSPGEPWCLLHALLLLVGGWAAGVW</sequence>
<keyword evidence="1" id="KW-0732">Signal</keyword>
<dbReference type="InterPro" id="IPR013320">
    <property type="entry name" value="ConA-like_dom_sf"/>
</dbReference>
<dbReference type="AlphaFoldDB" id="A0AA38VV20"/>
<dbReference type="GO" id="GO:0005975">
    <property type="term" value="P:carbohydrate metabolic process"/>
    <property type="evidence" value="ECO:0007669"/>
    <property type="project" value="InterPro"/>
</dbReference>
<dbReference type="PANTHER" id="PTHR38121">
    <property type="entry name" value="GH16 DOMAIN-CONTAINING PROTEIN"/>
    <property type="match status" value="1"/>
</dbReference>
<name>A0AA38VV20_9PEZI</name>
<dbReference type="PROSITE" id="PS51762">
    <property type="entry name" value="GH16_2"/>
    <property type="match status" value="1"/>
</dbReference>